<evidence type="ECO:0000313" key="2">
    <source>
        <dbReference type="EMBL" id="GAE30954.1"/>
    </source>
</evidence>
<protein>
    <submittedName>
        <fullName evidence="2">Uncharacterized protein</fullName>
    </submittedName>
</protein>
<dbReference type="STRING" id="1236971.JCM9152_2387"/>
<dbReference type="RefSeq" id="WP_035344082.1">
    <property type="nucleotide sequence ID" value="NZ_BAUU01000015.1"/>
</dbReference>
<dbReference type="OrthoDB" id="2938453at2"/>
<feature type="transmembrane region" description="Helical" evidence="1">
    <location>
        <begin position="31"/>
        <end position="51"/>
    </location>
</feature>
<accession>W4QI17</accession>
<keyword evidence="1" id="KW-0812">Transmembrane</keyword>
<comment type="caution">
    <text evidence="2">The sequence shown here is derived from an EMBL/GenBank/DDBJ whole genome shotgun (WGS) entry which is preliminary data.</text>
</comment>
<dbReference type="Proteomes" id="UP000018895">
    <property type="component" value="Unassembled WGS sequence"/>
</dbReference>
<name>W4QI17_9BACI</name>
<organism evidence="2 3">
    <name type="scientific">Halalkalibacter hemicellulosilyticusJCM 9152</name>
    <dbReference type="NCBI Taxonomy" id="1236971"/>
    <lineage>
        <taxon>Bacteria</taxon>
        <taxon>Bacillati</taxon>
        <taxon>Bacillota</taxon>
        <taxon>Bacilli</taxon>
        <taxon>Bacillales</taxon>
        <taxon>Bacillaceae</taxon>
        <taxon>Halalkalibacter</taxon>
    </lineage>
</organism>
<feature type="transmembrane region" description="Helical" evidence="1">
    <location>
        <begin position="6"/>
        <end position="24"/>
    </location>
</feature>
<dbReference type="AlphaFoldDB" id="W4QI17"/>
<evidence type="ECO:0000256" key="1">
    <source>
        <dbReference type="SAM" id="Phobius"/>
    </source>
</evidence>
<feature type="transmembrane region" description="Helical" evidence="1">
    <location>
        <begin position="57"/>
        <end position="79"/>
    </location>
</feature>
<keyword evidence="1" id="KW-0472">Membrane</keyword>
<reference evidence="2" key="1">
    <citation type="journal article" date="2014" name="Genome Announc.">
        <title>Draft Genome Sequences of Three Alkaliphilic Bacillus Strains, Bacillus wakoensis JCM 9140T, Bacillus akibai JCM 9157T, and Bacillus hemicellulosilyticus JCM 9152T.</title>
        <authorList>
            <person name="Yuki M."/>
            <person name="Oshima K."/>
            <person name="Suda W."/>
            <person name="Oshida Y."/>
            <person name="Kitamura K."/>
            <person name="Iida T."/>
            <person name="Hattori M."/>
            <person name="Ohkuma M."/>
        </authorList>
    </citation>
    <scope>NUCLEOTIDE SEQUENCE [LARGE SCALE GENOMIC DNA]</scope>
    <source>
        <strain evidence="2">JCM 9152</strain>
    </source>
</reference>
<gene>
    <name evidence="2" type="ORF">JCM9152_2387</name>
</gene>
<keyword evidence="1" id="KW-1133">Transmembrane helix</keyword>
<dbReference type="EMBL" id="BAUU01000015">
    <property type="protein sequence ID" value="GAE30954.1"/>
    <property type="molecule type" value="Genomic_DNA"/>
</dbReference>
<evidence type="ECO:0000313" key="3">
    <source>
        <dbReference type="Proteomes" id="UP000018895"/>
    </source>
</evidence>
<proteinExistence type="predicted"/>
<sequence>MWELLLYVMVAPMMTIILSLVFAWKYDDLFAAPMIIFILFNLPTIFISMNYSIGWNIFFGWSIFYTFLSLFISLLVWHLRKHRQTSTSL</sequence>
<keyword evidence="3" id="KW-1185">Reference proteome</keyword>